<dbReference type="Proteomes" id="UP000886289">
    <property type="component" value="Unassembled WGS sequence"/>
</dbReference>
<proteinExistence type="predicted"/>
<dbReference type="SUPFAM" id="SSF160246">
    <property type="entry name" value="EspE N-terminal domain-like"/>
    <property type="match status" value="1"/>
</dbReference>
<gene>
    <name evidence="3" type="ORF">ENG63_01195</name>
</gene>
<dbReference type="EMBL" id="DRBS01000048">
    <property type="protein sequence ID" value="HDD43466.1"/>
    <property type="molecule type" value="Genomic_DNA"/>
</dbReference>
<accession>A0A7C0Y1T2</accession>
<dbReference type="Pfam" id="PF14332">
    <property type="entry name" value="DUF4388"/>
    <property type="match status" value="1"/>
</dbReference>
<evidence type="ECO:0000313" key="3">
    <source>
        <dbReference type="EMBL" id="HDD43466.1"/>
    </source>
</evidence>
<comment type="caution">
    <text evidence="3">The sequence shown here is derived from an EMBL/GenBank/DDBJ whole genome shotgun (WGS) entry which is preliminary data.</text>
</comment>
<feature type="domain" description="PatA-like N-terminal" evidence="2">
    <location>
        <begin position="69"/>
        <end position="214"/>
    </location>
</feature>
<keyword evidence="1" id="KW-1133">Transmembrane helix</keyword>
<evidence type="ECO:0000259" key="2">
    <source>
        <dbReference type="Pfam" id="PF14332"/>
    </source>
</evidence>
<dbReference type="PANTHER" id="PTHR36304:SF4">
    <property type="entry name" value="DUF4388 DOMAIN-CONTAINING PROTEIN"/>
    <property type="match status" value="1"/>
</dbReference>
<name>A0A7C0Y1T2_DESA2</name>
<protein>
    <submittedName>
        <fullName evidence="3">DUF4388 domain-containing protein</fullName>
    </submittedName>
</protein>
<dbReference type="InterPro" id="IPR025497">
    <property type="entry name" value="PatA-like_N"/>
</dbReference>
<keyword evidence="1" id="KW-0472">Membrane</keyword>
<dbReference type="InterPro" id="IPR037257">
    <property type="entry name" value="T2SS_E_N_sf"/>
</dbReference>
<feature type="transmembrane region" description="Helical" evidence="1">
    <location>
        <begin position="71"/>
        <end position="92"/>
    </location>
</feature>
<keyword evidence="1" id="KW-0812">Transmembrane</keyword>
<dbReference type="AlphaFoldDB" id="A0A7C0Y1T2"/>
<reference evidence="3" key="1">
    <citation type="journal article" date="2020" name="mSystems">
        <title>Genome- and Community-Level Interaction Insights into Carbon Utilization and Element Cycling Functions of Hydrothermarchaeota in Hydrothermal Sediment.</title>
        <authorList>
            <person name="Zhou Z."/>
            <person name="Liu Y."/>
            <person name="Xu W."/>
            <person name="Pan J."/>
            <person name="Luo Z.H."/>
            <person name="Li M."/>
        </authorList>
    </citation>
    <scope>NUCLEOTIDE SEQUENCE [LARGE SCALE GENOMIC DNA]</scope>
    <source>
        <strain evidence="3">HyVt-233</strain>
    </source>
</reference>
<dbReference type="PANTHER" id="PTHR36304">
    <property type="entry name" value="DOMAIN GTPASE-ACTIVATING PROTEIN, PUTATIVE-RELATED-RELATED"/>
    <property type="match status" value="1"/>
</dbReference>
<sequence length="451" mass="53102">MAKRKVQILRIENFPNNQFFEHLLKGTQFFHNQNYERAIEEWSAAIKLRYLEPINLEKIEGRRIFGSTLEILPFIYFLYAIHSNFLTGIGIVKGKDITKKLIFREGALVFASSSKKEERIGTFILKKNMVSPEQLETLAKEAKIRGKRLGGYLVEKNFISIKVLEEVLTLQIQEIVSDIFSWEKGQFYFAEGFINEEPIAHYAPLEIALIAARRCLSFNRFREQIPNNKVIFRLSPYVEEEREKIMQQLDANEQFIFSLIDGTRNIDQLIKFSGGDEVSVINILYRFLVRGWIRKTREVGEYEDKEFAELLKVLETLFDIFKVINQSLTNEMGIKAQEVIRRARKLLEPDHQKIFFDLSLEEPDKLNMRIIFKNIATHFPAPQQRLIFIDAFQELYLKILEEAEKFLGRRIIQEIVREIQKTKEDIEKFYIHTALKSRILGVLDTIVKKFF</sequence>
<organism evidence="3">
    <name type="scientific">Desulfofervidus auxilii</name>
    <dbReference type="NCBI Taxonomy" id="1621989"/>
    <lineage>
        <taxon>Bacteria</taxon>
        <taxon>Pseudomonadati</taxon>
        <taxon>Thermodesulfobacteriota</taxon>
        <taxon>Candidatus Desulfofervidia</taxon>
        <taxon>Candidatus Desulfofervidales</taxon>
        <taxon>Candidatus Desulfofervidaceae</taxon>
        <taxon>Candidatus Desulfofervidus</taxon>
    </lineage>
</organism>
<evidence type="ECO:0000256" key="1">
    <source>
        <dbReference type="SAM" id="Phobius"/>
    </source>
</evidence>